<dbReference type="Proteomes" id="UP001601444">
    <property type="component" value="Unassembled WGS sequence"/>
</dbReference>
<reference evidence="1 2" key="1">
    <citation type="submission" date="2024-10" db="EMBL/GenBank/DDBJ databases">
        <title>The Natural Products Discovery Center: Release of the First 8490 Sequenced Strains for Exploring Actinobacteria Biosynthetic Diversity.</title>
        <authorList>
            <person name="Kalkreuter E."/>
            <person name="Kautsar S.A."/>
            <person name="Yang D."/>
            <person name="Bader C.D."/>
            <person name="Teijaro C.N."/>
            <person name="Fluegel L."/>
            <person name="Davis C.M."/>
            <person name="Simpson J.R."/>
            <person name="Lauterbach L."/>
            <person name="Steele A.D."/>
            <person name="Gui C."/>
            <person name="Meng S."/>
            <person name="Li G."/>
            <person name="Viehrig K."/>
            <person name="Ye F."/>
            <person name="Su P."/>
            <person name="Kiefer A.F."/>
            <person name="Nichols A."/>
            <person name="Cepeda A.J."/>
            <person name="Yan W."/>
            <person name="Fan B."/>
            <person name="Jiang Y."/>
            <person name="Adhikari A."/>
            <person name="Zheng C.-J."/>
            <person name="Schuster L."/>
            <person name="Cowan T.M."/>
            <person name="Smanski M.J."/>
            <person name="Chevrette M.G."/>
            <person name="De Carvalho L.P.S."/>
            <person name="Shen B."/>
        </authorList>
    </citation>
    <scope>NUCLEOTIDE SEQUENCE [LARGE SCALE GENOMIC DNA]</scope>
    <source>
        <strain evidence="1 2">NPDC004045</strain>
    </source>
</reference>
<dbReference type="RefSeq" id="WP_387701883.1">
    <property type="nucleotide sequence ID" value="NZ_JBIAMX010000014.1"/>
</dbReference>
<comment type="caution">
    <text evidence="1">The sequence shown here is derived from an EMBL/GenBank/DDBJ whole genome shotgun (WGS) entry which is preliminary data.</text>
</comment>
<dbReference type="InterPro" id="IPR019587">
    <property type="entry name" value="Polyketide_cyclase/dehydratase"/>
</dbReference>
<evidence type="ECO:0000313" key="2">
    <source>
        <dbReference type="Proteomes" id="UP001601444"/>
    </source>
</evidence>
<protein>
    <submittedName>
        <fullName evidence="1">SRPBCC family protein</fullName>
    </submittedName>
</protein>
<evidence type="ECO:0000313" key="1">
    <source>
        <dbReference type="EMBL" id="MFF0545443.1"/>
    </source>
</evidence>
<dbReference type="EMBL" id="JBIAMX010000014">
    <property type="protein sequence ID" value="MFF0545443.1"/>
    <property type="molecule type" value="Genomic_DNA"/>
</dbReference>
<gene>
    <name evidence="1" type="ORF">ACFYTF_21665</name>
</gene>
<organism evidence="1 2">
    <name type="scientific">Nocardia thailandica</name>
    <dbReference type="NCBI Taxonomy" id="257275"/>
    <lineage>
        <taxon>Bacteria</taxon>
        <taxon>Bacillati</taxon>
        <taxon>Actinomycetota</taxon>
        <taxon>Actinomycetes</taxon>
        <taxon>Mycobacteriales</taxon>
        <taxon>Nocardiaceae</taxon>
        <taxon>Nocardia</taxon>
    </lineage>
</organism>
<proteinExistence type="predicted"/>
<dbReference type="SUPFAM" id="SSF55961">
    <property type="entry name" value="Bet v1-like"/>
    <property type="match status" value="1"/>
</dbReference>
<dbReference type="InterPro" id="IPR023393">
    <property type="entry name" value="START-like_dom_sf"/>
</dbReference>
<sequence length="152" mass="16733">MLTARVTVPVPCERAFATLADGWLYASWVVGASHIRRVDPDWPAVGSRIHYSVGLWPVLIRDTTVVRSVEGPHRLELEARLWSLGSAGIRLTLTETQPGYTTIEMVERAISGPGHLVPGPAQDLLFAARNQESLNRLAALIIARDGRPRPDH</sequence>
<dbReference type="Pfam" id="PF10604">
    <property type="entry name" value="Polyketide_cyc2"/>
    <property type="match status" value="1"/>
</dbReference>
<name>A0ABW6PTC2_9NOCA</name>
<keyword evidence="2" id="KW-1185">Reference proteome</keyword>
<dbReference type="CDD" id="cd07812">
    <property type="entry name" value="SRPBCC"/>
    <property type="match status" value="1"/>
</dbReference>
<dbReference type="Gene3D" id="3.30.530.20">
    <property type="match status" value="1"/>
</dbReference>
<accession>A0ABW6PTC2</accession>